<dbReference type="Proteomes" id="UP000095280">
    <property type="component" value="Unplaced"/>
</dbReference>
<evidence type="ECO:0000313" key="2">
    <source>
        <dbReference type="WBParaSite" id="maker-uti_cns_0006662-snap-gene-0.2-mRNA-1"/>
    </source>
</evidence>
<evidence type="ECO:0000313" key="1">
    <source>
        <dbReference type="Proteomes" id="UP000095280"/>
    </source>
</evidence>
<sequence>MCSVSRIGIRSSTGRIGCRDVGCCTSLEQGHKSGNYSHYNGYKLDIALNPCISSYIQAKFRYSGKRSDGAKLYTDGRENVYALESNHWDIVYYKTYGFDHRLPQPSPVAVGQRFRLEDDSDQTEGRPGKSYAPPEVFLRVGHKTAEVGEPRWQRASLVVCPSAPRHVRSAVMSAGTVRVQHRLQTFVQQPVEELRGARISEIPRWSSFCVLPAFFGIGTMCATVHSVDAGAPASTRFITPRTWEATQRSRSASIRTLLGPIAP</sequence>
<proteinExistence type="predicted"/>
<dbReference type="AlphaFoldDB" id="A0A1I8HJX3"/>
<accession>A0A1I8HJX3</accession>
<reference evidence="2" key="1">
    <citation type="submission" date="2016-11" db="UniProtKB">
        <authorList>
            <consortium name="WormBaseParasite"/>
        </authorList>
    </citation>
    <scope>IDENTIFICATION</scope>
</reference>
<name>A0A1I8HJX3_9PLAT</name>
<keyword evidence="1" id="KW-1185">Reference proteome</keyword>
<organism evidence="1 2">
    <name type="scientific">Macrostomum lignano</name>
    <dbReference type="NCBI Taxonomy" id="282301"/>
    <lineage>
        <taxon>Eukaryota</taxon>
        <taxon>Metazoa</taxon>
        <taxon>Spiralia</taxon>
        <taxon>Lophotrochozoa</taxon>
        <taxon>Platyhelminthes</taxon>
        <taxon>Rhabditophora</taxon>
        <taxon>Macrostomorpha</taxon>
        <taxon>Macrostomida</taxon>
        <taxon>Macrostomidae</taxon>
        <taxon>Macrostomum</taxon>
    </lineage>
</organism>
<protein>
    <submittedName>
        <fullName evidence="2">TonB-dependent receptor</fullName>
    </submittedName>
</protein>
<dbReference type="WBParaSite" id="maker-uti_cns_0006662-snap-gene-0.2-mRNA-1">
    <property type="protein sequence ID" value="maker-uti_cns_0006662-snap-gene-0.2-mRNA-1"/>
    <property type="gene ID" value="maker-uti_cns_0006662-snap-gene-0.2"/>
</dbReference>